<dbReference type="Proteomes" id="UP001465976">
    <property type="component" value="Unassembled WGS sequence"/>
</dbReference>
<organism evidence="2 3">
    <name type="scientific">Marasmius crinis-equi</name>
    <dbReference type="NCBI Taxonomy" id="585013"/>
    <lineage>
        <taxon>Eukaryota</taxon>
        <taxon>Fungi</taxon>
        <taxon>Dikarya</taxon>
        <taxon>Basidiomycota</taxon>
        <taxon>Agaricomycotina</taxon>
        <taxon>Agaricomycetes</taxon>
        <taxon>Agaricomycetidae</taxon>
        <taxon>Agaricales</taxon>
        <taxon>Marasmiineae</taxon>
        <taxon>Marasmiaceae</taxon>
        <taxon>Marasmius</taxon>
    </lineage>
</organism>
<feature type="chain" id="PRO_5046893099" description="Small secreted protein" evidence="1">
    <location>
        <begin position="21"/>
        <end position="175"/>
    </location>
</feature>
<protein>
    <recommendedName>
        <fullName evidence="4">Small secreted protein</fullName>
    </recommendedName>
</protein>
<evidence type="ECO:0000256" key="1">
    <source>
        <dbReference type="SAM" id="SignalP"/>
    </source>
</evidence>
<gene>
    <name evidence="2" type="ORF">V5O48_000196</name>
</gene>
<name>A0ABR3G1V5_9AGAR</name>
<dbReference type="PANTHER" id="PTHR38849:SF1">
    <property type="entry name" value="SMALL SECRETED PROTEIN"/>
    <property type="match status" value="1"/>
</dbReference>
<sequence length="175" mass="17897">MARFAFVAVLVSALAGAVSAAPISRTGIVARAFTELPYAQFQISDGTAGTADAKAASVCVTPFQGQDLAAVPAADLTALKNMREAAEDAETSLFNPAIDAASGAEADALQTGKIQNKVLKLTCFKQVHQIDIAQATAAGKSTTDLEAKLADTEKKLATNIATDKKNAGKTSKGVA</sequence>
<evidence type="ECO:0000313" key="2">
    <source>
        <dbReference type="EMBL" id="KAL0581828.1"/>
    </source>
</evidence>
<reference evidence="2 3" key="1">
    <citation type="submission" date="2024-02" db="EMBL/GenBank/DDBJ databases">
        <title>A draft genome for the cacao thread blight pathogen Marasmius crinis-equi.</title>
        <authorList>
            <person name="Cohen S.P."/>
            <person name="Baruah I.K."/>
            <person name="Amoako-Attah I."/>
            <person name="Bukari Y."/>
            <person name="Meinhardt L.W."/>
            <person name="Bailey B.A."/>
        </authorList>
    </citation>
    <scope>NUCLEOTIDE SEQUENCE [LARGE SCALE GENOMIC DNA]</scope>
    <source>
        <strain evidence="2 3">GH-76</strain>
    </source>
</reference>
<keyword evidence="1" id="KW-0732">Signal</keyword>
<evidence type="ECO:0008006" key="4">
    <source>
        <dbReference type="Google" id="ProtNLM"/>
    </source>
</evidence>
<evidence type="ECO:0000313" key="3">
    <source>
        <dbReference type="Proteomes" id="UP001465976"/>
    </source>
</evidence>
<keyword evidence="3" id="KW-1185">Reference proteome</keyword>
<dbReference type="PANTHER" id="PTHR38849">
    <property type="entry name" value="SMALL SECRETED PROTEIN"/>
    <property type="match status" value="1"/>
</dbReference>
<comment type="caution">
    <text evidence="2">The sequence shown here is derived from an EMBL/GenBank/DDBJ whole genome shotgun (WGS) entry which is preliminary data.</text>
</comment>
<dbReference type="EMBL" id="JBAHYK010000003">
    <property type="protein sequence ID" value="KAL0581828.1"/>
    <property type="molecule type" value="Genomic_DNA"/>
</dbReference>
<feature type="signal peptide" evidence="1">
    <location>
        <begin position="1"/>
        <end position="20"/>
    </location>
</feature>
<accession>A0ABR3G1V5</accession>
<proteinExistence type="predicted"/>